<dbReference type="OrthoDB" id="3559122at2759"/>
<organism evidence="3 4">
    <name type="scientific">Mollisia scopiformis</name>
    <name type="common">Conifer needle endophyte fungus</name>
    <name type="synonym">Phialocephala scopiformis</name>
    <dbReference type="NCBI Taxonomy" id="149040"/>
    <lineage>
        <taxon>Eukaryota</taxon>
        <taxon>Fungi</taxon>
        <taxon>Dikarya</taxon>
        <taxon>Ascomycota</taxon>
        <taxon>Pezizomycotina</taxon>
        <taxon>Leotiomycetes</taxon>
        <taxon>Helotiales</taxon>
        <taxon>Mollisiaceae</taxon>
        <taxon>Mollisia</taxon>
    </lineage>
</organism>
<feature type="compositionally biased region" description="Pro residues" evidence="2">
    <location>
        <begin position="94"/>
        <end position="118"/>
    </location>
</feature>
<dbReference type="KEGG" id="psco:LY89DRAFT_733513"/>
<keyword evidence="4" id="KW-1185">Reference proteome</keyword>
<dbReference type="Proteomes" id="UP000070700">
    <property type="component" value="Unassembled WGS sequence"/>
</dbReference>
<dbReference type="AlphaFoldDB" id="A0A194XBZ2"/>
<evidence type="ECO:0000256" key="2">
    <source>
        <dbReference type="SAM" id="MobiDB-lite"/>
    </source>
</evidence>
<feature type="region of interest" description="Disordered" evidence="2">
    <location>
        <begin position="245"/>
        <end position="400"/>
    </location>
</feature>
<evidence type="ECO:0000313" key="3">
    <source>
        <dbReference type="EMBL" id="KUJ17680.1"/>
    </source>
</evidence>
<reference evidence="3 4" key="1">
    <citation type="submission" date="2015-10" db="EMBL/GenBank/DDBJ databases">
        <title>Full genome of DAOMC 229536 Phialocephala scopiformis, a fungal endophyte of spruce producing the potent anti-insectan compound rugulosin.</title>
        <authorList>
            <consortium name="DOE Joint Genome Institute"/>
            <person name="Walker A.K."/>
            <person name="Frasz S.L."/>
            <person name="Seifert K.A."/>
            <person name="Miller J.D."/>
            <person name="Mondo S.J."/>
            <person name="Labutti K."/>
            <person name="Lipzen A."/>
            <person name="Dockter R."/>
            <person name="Kennedy M."/>
            <person name="Grigoriev I.V."/>
            <person name="Spatafora J.W."/>
        </authorList>
    </citation>
    <scope>NUCLEOTIDE SEQUENCE [LARGE SCALE GENOMIC DNA]</scope>
    <source>
        <strain evidence="3 4">CBS 120377</strain>
    </source>
</reference>
<dbReference type="GeneID" id="28829534"/>
<accession>A0A194XBZ2</accession>
<feature type="compositionally biased region" description="Pro residues" evidence="2">
    <location>
        <begin position="130"/>
        <end position="153"/>
    </location>
</feature>
<gene>
    <name evidence="3" type="ORF">LY89DRAFT_733513</name>
</gene>
<keyword evidence="1" id="KW-0175">Coiled coil</keyword>
<feature type="compositionally biased region" description="Acidic residues" evidence="2">
    <location>
        <begin position="49"/>
        <end position="58"/>
    </location>
</feature>
<protein>
    <submittedName>
        <fullName evidence="3">Uncharacterized protein</fullName>
    </submittedName>
</protein>
<feature type="compositionally biased region" description="Acidic residues" evidence="2">
    <location>
        <begin position="249"/>
        <end position="259"/>
    </location>
</feature>
<feature type="compositionally biased region" description="Basic and acidic residues" evidence="2">
    <location>
        <begin position="311"/>
        <end position="355"/>
    </location>
</feature>
<proteinExistence type="predicted"/>
<feature type="compositionally biased region" description="Basic residues" evidence="2">
    <location>
        <begin position="389"/>
        <end position="400"/>
    </location>
</feature>
<name>A0A194XBZ2_MOLSC</name>
<sequence>MWKVESNKAYPFRHKHANHFPPSPSSGDILAEEGEGNRWSYQLSPTPFSDEEEEEEEVPIFFRSPSEEQERRIILSTQTMSPSRLPAAQQPNWPLIPPPLLALPPPPPPPRAPTPPPLHISTQRHKPKPRPLPPTRPLLLPPNLSPFSEPPTPSSQAPQTLTGLLTDVLSIMNSIMSQQALVASENELLEDLTELVVILQEEAEEMLAMADLVEEFVEEVEVGEVVGGLEVWAGELGLGLGIGGVGGDGDGEGEWEEEYGGGGRERERDGRCGHEREESFDSGVGMEMSEEVREERDRDGHVGELRLSLYRPKEAGRRAEDSGGRLKEIENGRRSKRDKKEATMSRELVKVDRGEMVLSSKPKKDRQRGPPLQFRDSGLELLSPQNSPKRNRSSTKPRWI</sequence>
<feature type="coiled-coil region" evidence="1">
    <location>
        <begin position="182"/>
        <end position="209"/>
    </location>
</feature>
<feature type="compositionally biased region" description="Basic and acidic residues" evidence="2">
    <location>
        <begin position="263"/>
        <end position="279"/>
    </location>
</feature>
<dbReference type="RefSeq" id="XP_018072035.1">
    <property type="nucleotide sequence ID" value="XM_018219808.1"/>
</dbReference>
<evidence type="ECO:0000256" key="1">
    <source>
        <dbReference type="SAM" id="Coils"/>
    </source>
</evidence>
<dbReference type="InParanoid" id="A0A194XBZ2"/>
<dbReference type="STRING" id="149040.A0A194XBZ2"/>
<evidence type="ECO:0000313" key="4">
    <source>
        <dbReference type="Proteomes" id="UP000070700"/>
    </source>
</evidence>
<feature type="compositionally biased region" description="Basic and acidic residues" evidence="2">
    <location>
        <begin position="290"/>
        <end position="304"/>
    </location>
</feature>
<dbReference type="EMBL" id="KQ947414">
    <property type="protein sequence ID" value="KUJ17680.1"/>
    <property type="molecule type" value="Genomic_DNA"/>
</dbReference>
<feature type="region of interest" description="Disordered" evidence="2">
    <location>
        <begin position="14"/>
        <end position="158"/>
    </location>
</feature>